<comment type="cofactor">
    <cofactor evidence="1">
        <name>Zn(2+)</name>
        <dbReference type="ChEBI" id="CHEBI:29105"/>
    </cofactor>
</comment>
<evidence type="ECO:0000256" key="3">
    <source>
        <dbReference type="ARBA" id="ARBA00022723"/>
    </source>
</evidence>
<dbReference type="GO" id="GO:0008270">
    <property type="term" value="F:zinc ion binding"/>
    <property type="evidence" value="ECO:0007669"/>
    <property type="project" value="InterPro"/>
</dbReference>
<organism evidence="7 8">
    <name type="scientific">Chitinophaga oryziterrae</name>
    <dbReference type="NCBI Taxonomy" id="1031224"/>
    <lineage>
        <taxon>Bacteria</taxon>
        <taxon>Pseudomonadati</taxon>
        <taxon>Bacteroidota</taxon>
        <taxon>Chitinophagia</taxon>
        <taxon>Chitinophagales</taxon>
        <taxon>Chitinophagaceae</taxon>
        <taxon>Chitinophaga</taxon>
    </lineage>
</organism>
<dbReference type="PIRSF" id="PIRSF006157">
    <property type="entry name" value="Doxgns_DODA"/>
    <property type="match status" value="1"/>
</dbReference>
<accession>A0A6N8JDP6</accession>
<evidence type="ECO:0000256" key="2">
    <source>
        <dbReference type="ARBA" id="ARBA00007581"/>
    </source>
</evidence>
<dbReference type="SUPFAM" id="SSF53213">
    <property type="entry name" value="LigB-like"/>
    <property type="match status" value="1"/>
</dbReference>
<dbReference type="GO" id="GO:0008198">
    <property type="term" value="F:ferrous iron binding"/>
    <property type="evidence" value="ECO:0007669"/>
    <property type="project" value="InterPro"/>
</dbReference>
<keyword evidence="3" id="KW-0479">Metal-binding</keyword>
<reference evidence="7 8" key="1">
    <citation type="submission" date="2019-12" db="EMBL/GenBank/DDBJ databases">
        <title>The draft genomic sequence of strain Chitinophaga oryziterrae JCM 16595.</title>
        <authorList>
            <person name="Zhang X."/>
        </authorList>
    </citation>
    <scope>NUCLEOTIDE SEQUENCE [LARGE SCALE GENOMIC DNA]</scope>
    <source>
        <strain evidence="7 8">JCM 16595</strain>
    </source>
</reference>
<dbReference type="EMBL" id="WRXO01000007">
    <property type="protein sequence ID" value="MVT43353.1"/>
    <property type="molecule type" value="Genomic_DNA"/>
</dbReference>
<evidence type="ECO:0000313" key="7">
    <source>
        <dbReference type="EMBL" id="MVT43353.1"/>
    </source>
</evidence>
<dbReference type="PANTHER" id="PTHR30096:SF0">
    <property type="entry name" value="4,5-DOPA DIOXYGENASE EXTRADIOL-LIKE PROTEIN"/>
    <property type="match status" value="1"/>
</dbReference>
<name>A0A6N8JDP6_9BACT</name>
<evidence type="ECO:0000256" key="1">
    <source>
        <dbReference type="ARBA" id="ARBA00001947"/>
    </source>
</evidence>
<sequence length="288" mass="32756">MDCSQKMERKSFIKMAALLPFIPYSSQIEQLLKLPGVFQPTEKMPVFFVGHGDPENAFRDNPFTQSLKKMGDDLTRKPSAILIISGHYLTAEASYLKVPEHFNCPYYNVSGATAFGQVIPQLSEKVEVDDSNDLDHGAWAILRHIAPEGNIPVMELSIPVGQRLDYHWDLAQHLKPLRDKGVLIIGSGNIVHNLELSLLKGVFSRNKPYSWAIEFDEWVKGRINERDFGSLFYYNNLGKIANRAVPTTDHYIPMLYSIALADKNEEIHYTYEEVFSAISMRCFRIGNN</sequence>
<evidence type="ECO:0000256" key="4">
    <source>
        <dbReference type="ARBA" id="ARBA00022833"/>
    </source>
</evidence>
<keyword evidence="5" id="KW-0560">Oxidoreductase</keyword>
<dbReference type="AlphaFoldDB" id="A0A6N8JDP6"/>
<gene>
    <name evidence="7" type="ORF">GO495_22335</name>
</gene>
<dbReference type="InterPro" id="IPR004183">
    <property type="entry name" value="Xdiol_dOase_suB"/>
</dbReference>
<comment type="similarity">
    <text evidence="2">Belongs to the DODA-type extradiol aromatic ring-opening dioxygenase family.</text>
</comment>
<dbReference type="Proteomes" id="UP000468388">
    <property type="component" value="Unassembled WGS sequence"/>
</dbReference>
<proteinExistence type="inferred from homology"/>
<keyword evidence="7" id="KW-0223">Dioxygenase</keyword>
<dbReference type="Gene3D" id="3.40.830.10">
    <property type="entry name" value="LigB-like"/>
    <property type="match status" value="1"/>
</dbReference>
<dbReference type="InterPro" id="IPR014436">
    <property type="entry name" value="Extradiol_dOase_DODA"/>
</dbReference>
<keyword evidence="4" id="KW-0862">Zinc</keyword>
<feature type="domain" description="Extradiol ring-cleavage dioxygenase class III enzyme subunit B" evidence="6">
    <location>
        <begin position="61"/>
        <end position="263"/>
    </location>
</feature>
<evidence type="ECO:0000256" key="5">
    <source>
        <dbReference type="ARBA" id="ARBA00023002"/>
    </source>
</evidence>
<dbReference type="PANTHER" id="PTHR30096">
    <property type="entry name" value="4,5-DOPA DIOXYGENASE EXTRADIOL-LIKE PROTEIN"/>
    <property type="match status" value="1"/>
</dbReference>
<dbReference type="Pfam" id="PF02900">
    <property type="entry name" value="LigB"/>
    <property type="match status" value="1"/>
</dbReference>
<comment type="caution">
    <text evidence="7">The sequence shown here is derived from an EMBL/GenBank/DDBJ whole genome shotgun (WGS) entry which is preliminary data.</text>
</comment>
<dbReference type="CDD" id="cd07363">
    <property type="entry name" value="45_DOPA_Dioxygenase"/>
    <property type="match status" value="1"/>
</dbReference>
<dbReference type="GO" id="GO:0016702">
    <property type="term" value="F:oxidoreductase activity, acting on single donors with incorporation of molecular oxygen, incorporation of two atoms of oxygen"/>
    <property type="evidence" value="ECO:0007669"/>
    <property type="project" value="UniProtKB-ARBA"/>
</dbReference>
<evidence type="ECO:0000259" key="6">
    <source>
        <dbReference type="Pfam" id="PF02900"/>
    </source>
</evidence>
<keyword evidence="8" id="KW-1185">Reference proteome</keyword>
<protein>
    <submittedName>
        <fullName evidence="7">4,5-DOPA dioxygenase extradiol</fullName>
    </submittedName>
</protein>
<evidence type="ECO:0000313" key="8">
    <source>
        <dbReference type="Proteomes" id="UP000468388"/>
    </source>
</evidence>